<proteinExistence type="predicted"/>
<keyword evidence="5" id="KW-0597">Phosphoprotein</keyword>
<dbReference type="Gene3D" id="3.30.565.10">
    <property type="entry name" value="Histidine kinase-like ATPase, C-terminal domain"/>
    <property type="match status" value="1"/>
</dbReference>
<dbReference type="InterPro" id="IPR003594">
    <property type="entry name" value="HATPase_dom"/>
</dbReference>
<dbReference type="PANTHER" id="PTHR45528:SF1">
    <property type="entry name" value="SENSOR HISTIDINE KINASE CPXA"/>
    <property type="match status" value="1"/>
</dbReference>
<dbReference type="InterPro" id="IPR005467">
    <property type="entry name" value="His_kinase_dom"/>
</dbReference>
<keyword evidence="4" id="KW-1003">Cell membrane</keyword>
<dbReference type="SMART" id="SM00387">
    <property type="entry name" value="HATPase_c"/>
    <property type="match status" value="1"/>
</dbReference>
<evidence type="ECO:0000256" key="9">
    <source>
        <dbReference type="ARBA" id="ARBA00022840"/>
    </source>
</evidence>
<dbReference type="InterPro" id="IPR011622">
    <property type="entry name" value="7TMR_DISM_rcpt_extracell_dom2"/>
</dbReference>
<keyword evidence="9" id="KW-0067">ATP-binding</keyword>
<organism evidence="14">
    <name type="scientific">uncultured Sulfurovum sp</name>
    <dbReference type="NCBI Taxonomy" id="269237"/>
    <lineage>
        <taxon>Bacteria</taxon>
        <taxon>Pseudomonadati</taxon>
        <taxon>Campylobacterota</taxon>
        <taxon>Epsilonproteobacteria</taxon>
        <taxon>Campylobacterales</taxon>
        <taxon>Sulfurovaceae</taxon>
        <taxon>Sulfurovum</taxon>
        <taxon>environmental samples</taxon>
    </lineage>
</organism>
<dbReference type="GO" id="GO:0005886">
    <property type="term" value="C:plasma membrane"/>
    <property type="evidence" value="ECO:0007669"/>
    <property type="project" value="UniProtKB-SubCell"/>
</dbReference>
<dbReference type="Gene3D" id="2.60.40.2380">
    <property type="match status" value="1"/>
</dbReference>
<feature type="transmembrane region" description="Helical" evidence="12">
    <location>
        <begin position="292"/>
        <end position="313"/>
    </location>
</feature>
<keyword evidence="7" id="KW-0547">Nucleotide-binding</keyword>
<feature type="transmembrane region" description="Helical" evidence="12">
    <location>
        <begin position="175"/>
        <end position="196"/>
    </location>
</feature>
<accession>A0A6S6U3R6</accession>
<dbReference type="GO" id="GO:0000155">
    <property type="term" value="F:phosphorelay sensor kinase activity"/>
    <property type="evidence" value="ECO:0007669"/>
    <property type="project" value="InterPro"/>
</dbReference>
<evidence type="ECO:0000256" key="1">
    <source>
        <dbReference type="ARBA" id="ARBA00000085"/>
    </source>
</evidence>
<feature type="transmembrane region" description="Helical" evidence="12">
    <location>
        <begin position="203"/>
        <end position="222"/>
    </location>
</feature>
<dbReference type="Pfam" id="PF02518">
    <property type="entry name" value="HATPase_c"/>
    <property type="match status" value="1"/>
</dbReference>
<sequence length="612" mass="72172">MSVLIRTYFLLTGLIFANITIENNEINFQDFNISYYIDESEKLQFNEIKEKNFLSSPNKNSFSHYDTHLWLKIKITNKSEKAQRLFLHHNDSYRLKKITFYETQNNQLLNTFDINLSNPNDIQEMYGADAIYKFKLDVNNTKTIYIQATSFIYQYYSLMLFNEKHSAQYLTSNHLPIVLILSILTGLMLYHLILYFMTLFREYLYYSLYLLFNILWGSYEYGIMGKYLGWYGELYATLHFIIILSILSLGFFIKSVLQMPKLYPIENKVANFILILLTMNLGYLFIDPYEVFFIFNILMNIVAILYFGMLISLYRKKNQFISYILSAQIFLLIFGYIAFAFYQGFIGYNFWTRYSYMMGILFDTFTFAYLLSHRINLLQEENKKSKHHAKRIEALSELLENISHQWRQPLTRINSSIMRISIEMKKNKMISSKIDSKLNDIENLSVYLSKTIDDFKSLYRKDRESYLFNLKKSIESSLKIIEEEYQKNNIQVSLEVPIDIYLDSYINEFQQVLQVILNNAQDAFISNKTKNPQILIFSEKRGKNILLQISNNGGEIEKAIIHKIFDAHFSTKKQGKGIGLFMSQKILKELMNASLNCHNVAGGVCFNLEFQT</sequence>
<keyword evidence="8" id="KW-0418">Kinase</keyword>
<evidence type="ECO:0000313" key="14">
    <source>
        <dbReference type="EMBL" id="CAA6823900.1"/>
    </source>
</evidence>
<reference evidence="14" key="1">
    <citation type="submission" date="2020-01" db="EMBL/GenBank/DDBJ databases">
        <authorList>
            <person name="Meier V. D."/>
            <person name="Meier V D."/>
        </authorList>
    </citation>
    <scope>NUCLEOTIDE SEQUENCE</scope>
    <source>
        <strain evidence="14">HLG_WM_MAG_05</strain>
    </source>
</reference>
<dbReference type="EMBL" id="CACVAU010000072">
    <property type="protein sequence ID" value="CAA6823900.1"/>
    <property type="molecule type" value="Genomic_DNA"/>
</dbReference>
<dbReference type="InterPro" id="IPR036097">
    <property type="entry name" value="HisK_dim/P_sf"/>
</dbReference>
<keyword evidence="12" id="KW-1133">Transmembrane helix</keyword>
<comment type="catalytic activity">
    <reaction evidence="1">
        <text>ATP + protein L-histidine = ADP + protein N-phospho-L-histidine.</text>
        <dbReference type="EC" id="2.7.13.3"/>
    </reaction>
</comment>
<evidence type="ECO:0000256" key="8">
    <source>
        <dbReference type="ARBA" id="ARBA00022777"/>
    </source>
</evidence>
<dbReference type="GO" id="GO:0005524">
    <property type="term" value="F:ATP binding"/>
    <property type="evidence" value="ECO:0007669"/>
    <property type="project" value="UniProtKB-KW"/>
</dbReference>
<dbReference type="InterPro" id="IPR011623">
    <property type="entry name" value="7TMR_DISM_rcpt_extracell_dom1"/>
</dbReference>
<dbReference type="Gene3D" id="1.10.287.130">
    <property type="match status" value="1"/>
</dbReference>
<evidence type="ECO:0000256" key="6">
    <source>
        <dbReference type="ARBA" id="ARBA00022679"/>
    </source>
</evidence>
<comment type="subcellular location">
    <subcellularLocation>
        <location evidence="2">Cell membrane</location>
        <topology evidence="2">Multi-pass membrane protein</topology>
    </subcellularLocation>
</comment>
<dbReference type="InterPro" id="IPR050398">
    <property type="entry name" value="HssS/ArlS-like"/>
</dbReference>
<evidence type="ECO:0000259" key="13">
    <source>
        <dbReference type="PROSITE" id="PS50109"/>
    </source>
</evidence>
<dbReference type="EC" id="2.7.13.3" evidence="3"/>
<keyword evidence="6" id="KW-0808">Transferase</keyword>
<name>A0A6S6U3R6_9BACT</name>
<dbReference type="PANTHER" id="PTHR45528">
    <property type="entry name" value="SENSOR HISTIDINE KINASE CPXA"/>
    <property type="match status" value="1"/>
</dbReference>
<keyword evidence="11 12" id="KW-0472">Membrane</keyword>
<feature type="transmembrane region" description="Helical" evidence="12">
    <location>
        <begin position="269"/>
        <end position="286"/>
    </location>
</feature>
<evidence type="ECO:0000256" key="7">
    <source>
        <dbReference type="ARBA" id="ARBA00022741"/>
    </source>
</evidence>
<dbReference type="AlphaFoldDB" id="A0A6S6U3R6"/>
<evidence type="ECO:0000256" key="2">
    <source>
        <dbReference type="ARBA" id="ARBA00004651"/>
    </source>
</evidence>
<feature type="transmembrane region" description="Helical" evidence="12">
    <location>
        <begin position="234"/>
        <end position="257"/>
    </location>
</feature>
<dbReference type="PROSITE" id="PS50109">
    <property type="entry name" value="HIS_KIN"/>
    <property type="match status" value="1"/>
</dbReference>
<feature type="transmembrane region" description="Helical" evidence="12">
    <location>
        <begin position="320"/>
        <end position="342"/>
    </location>
</feature>
<dbReference type="SUPFAM" id="SSF55874">
    <property type="entry name" value="ATPase domain of HSP90 chaperone/DNA topoisomerase II/histidine kinase"/>
    <property type="match status" value="1"/>
</dbReference>
<dbReference type="Pfam" id="PF07695">
    <property type="entry name" value="7TMR-DISM_7TM"/>
    <property type="match status" value="1"/>
</dbReference>
<evidence type="ECO:0000256" key="12">
    <source>
        <dbReference type="SAM" id="Phobius"/>
    </source>
</evidence>
<feature type="domain" description="Histidine kinase" evidence="13">
    <location>
        <begin position="401"/>
        <end position="612"/>
    </location>
</feature>
<protein>
    <recommendedName>
        <fullName evidence="3">histidine kinase</fullName>
        <ecNumber evidence="3">2.7.13.3</ecNumber>
    </recommendedName>
</protein>
<evidence type="ECO:0000256" key="11">
    <source>
        <dbReference type="ARBA" id="ARBA00023136"/>
    </source>
</evidence>
<evidence type="ECO:0000256" key="3">
    <source>
        <dbReference type="ARBA" id="ARBA00012438"/>
    </source>
</evidence>
<keyword evidence="10" id="KW-0902">Two-component regulatory system</keyword>
<keyword evidence="12" id="KW-0812">Transmembrane</keyword>
<evidence type="ECO:0000256" key="4">
    <source>
        <dbReference type="ARBA" id="ARBA00022475"/>
    </source>
</evidence>
<evidence type="ECO:0000256" key="5">
    <source>
        <dbReference type="ARBA" id="ARBA00022553"/>
    </source>
</evidence>
<dbReference type="SUPFAM" id="SSF47384">
    <property type="entry name" value="Homodimeric domain of signal transducing histidine kinase"/>
    <property type="match status" value="1"/>
</dbReference>
<dbReference type="Pfam" id="PF07696">
    <property type="entry name" value="7TMR-DISMED2"/>
    <property type="match status" value="1"/>
</dbReference>
<feature type="transmembrane region" description="Helical" evidence="12">
    <location>
        <begin position="354"/>
        <end position="371"/>
    </location>
</feature>
<dbReference type="InterPro" id="IPR036890">
    <property type="entry name" value="HATPase_C_sf"/>
</dbReference>
<gene>
    <name evidence="14" type="ORF">HELGO_WM6159</name>
</gene>
<evidence type="ECO:0000256" key="10">
    <source>
        <dbReference type="ARBA" id="ARBA00023012"/>
    </source>
</evidence>